<dbReference type="EMBL" id="QPFP01000161">
    <property type="protein sequence ID" value="TEB19981.1"/>
    <property type="molecule type" value="Genomic_DNA"/>
</dbReference>
<sequence>MSTSSSNVTTIGEVNQRIATTYTDQSSSTTTNVVRDGGRYSSFQINAQAVYTHNGVHQPGPGSPNPAALKELYNNIAHAALHNAANRRDAPRCHEGTHTRVQDDIFNWIDENAKRGILLLEGPVGCGKSALLGTIADKLQKRDQLAAAFFFPLSPPSPEALCHKHQFVTTLAYQLIQHEDLEFMRHHVLSTIEKDPSIFKMHLREQLEALILKPLRKQASRSQGDPPYVRHRRVIVVDGVYDCTPVGVYDLLDRSGIRRSVEQDVAEIQAVLQQAVGDPLFPFQILLSLRDESSNDMPRDTIISLSDKRYDPTADIALFLRHQFAAIQCRHSHLPATWPGEDVIRVLVRKASGLFIYVATVVRFVERPPKPPQVRLDIILGKAKRTVVPIGASRALYAPKSHPGGVSLQFSAPLDSLYARLIWSSSNPLLVVRWLRAFQQLHITRGMATWFFHLVCESYEGEADLLFESTSGLVRTANLQNVDQAEYTFYHPSFQDFCSDYWEPMKIQDMSECQAQEMWLVGQFILAFRNKGPQVPLTSSVHLPLFCQTLIHYWLVLMEDRPPGGIQYYDNDLLACDPDWWLPFADLRREDGRCFTELLYVMAHAQVSSTRPSVS</sequence>
<accession>A0A4Y7SEA3</accession>
<name>A0A4Y7SEA3_COPMI</name>
<protein>
    <recommendedName>
        <fullName evidence="2">Nephrocystin 3-like N-terminal domain-containing protein</fullName>
    </recommendedName>
</protein>
<feature type="domain" description="Nephrocystin 3-like N-terminal" evidence="2">
    <location>
        <begin position="104"/>
        <end position="244"/>
    </location>
</feature>
<evidence type="ECO:0000313" key="3">
    <source>
        <dbReference type="EMBL" id="TEB19981.1"/>
    </source>
</evidence>
<dbReference type="AlphaFoldDB" id="A0A4Y7SEA3"/>
<evidence type="ECO:0000259" key="2">
    <source>
        <dbReference type="Pfam" id="PF24883"/>
    </source>
</evidence>
<gene>
    <name evidence="3" type="ORF">FA13DRAFT_1743646</name>
</gene>
<dbReference type="InterPro" id="IPR027417">
    <property type="entry name" value="P-loop_NTPase"/>
</dbReference>
<organism evidence="3 4">
    <name type="scientific">Coprinellus micaceus</name>
    <name type="common">Glistening ink-cap mushroom</name>
    <name type="synonym">Coprinus micaceus</name>
    <dbReference type="NCBI Taxonomy" id="71717"/>
    <lineage>
        <taxon>Eukaryota</taxon>
        <taxon>Fungi</taxon>
        <taxon>Dikarya</taxon>
        <taxon>Basidiomycota</taxon>
        <taxon>Agaricomycotina</taxon>
        <taxon>Agaricomycetes</taxon>
        <taxon>Agaricomycetidae</taxon>
        <taxon>Agaricales</taxon>
        <taxon>Agaricineae</taxon>
        <taxon>Psathyrellaceae</taxon>
        <taxon>Coprinellus</taxon>
    </lineage>
</organism>
<keyword evidence="1" id="KW-0677">Repeat</keyword>
<reference evidence="3 4" key="1">
    <citation type="journal article" date="2019" name="Nat. Ecol. Evol.">
        <title>Megaphylogeny resolves global patterns of mushroom evolution.</title>
        <authorList>
            <person name="Varga T."/>
            <person name="Krizsan K."/>
            <person name="Foldi C."/>
            <person name="Dima B."/>
            <person name="Sanchez-Garcia M."/>
            <person name="Sanchez-Ramirez S."/>
            <person name="Szollosi G.J."/>
            <person name="Szarkandi J.G."/>
            <person name="Papp V."/>
            <person name="Albert L."/>
            <person name="Andreopoulos W."/>
            <person name="Angelini C."/>
            <person name="Antonin V."/>
            <person name="Barry K.W."/>
            <person name="Bougher N.L."/>
            <person name="Buchanan P."/>
            <person name="Buyck B."/>
            <person name="Bense V."/>
            <person name="Catcheside P."/>
            <person name="Chovatia M."/>
            <person name="Cooper J."/>
            <person name="Damon W."/>
            <person name="Desjardin D."/>
            <person name="Finy P."/>
            <person name="Geml J."/>
            <person name="Haridas S."/>
            <person name="Hughes K."/>
            <person name="Justo A."/>
            <person name="Karasinski D."/>
            <person name="Kautmanova I."/>
            <person name="Kiss B."/>
            <person name="Kocsube S."/>
            <person name="Kotiranta H."/>
            <person name="LaButti K.M."/>
            <person name="Lechner B.E."/>
            <person name="Liimatainen K."/>
            <person name="Lipzen A."/>
            <person name="Lukacs Z."/>
            <person name="Mihaltcheva S."/>
            <person name="Morgado L.N."/>
            <person name="Niskanen T."/>
            <person name="Noordeloos M.E."/>
            <person name="Ohm R.A."/>
            <person name="Ortiz-Santana B."/>
            <person name="Ovrebo C."/>
            <person name="Racz N."/>
            <person name="Riley R."/>
            <person name="Savchenko A."/>
            <person name="Shiryaev A."/>
            <person name="Soop K."/>
            <person name="Spirin V."/>
            <person name="Szebenyi C."/>
            <person name="Tomsovsky M."/>
            <person name="Tulloss R.E."/>
            <person name="Uehling J."/>
            <person name="Grigoriev I.V."/>
            <person name="Vagvolgyi C."/>
            <person name="Papp T."/>
            <person name="Martin F.M."/>
            <person name="Miettinen O."/>
            <person name="Hibbett D.S."/>
            <person name="Nagy L.G."/>
        </authorList>
    </citation>
    <scope>NUCLEOTIDE SEQUENCE [LARGE SCALE GENOMIC DNA]</scope>
    <source>
        <strain evidence="3 4">FP101781</strain>
    </source>
</reference>
<evidence type="ECO:0000256" key="1">
    <source>
        <dbReference type="ARBA" id="ARBA00022737"/>
    </source>
</evidence>
<keyword evidence="4" id="KW-1185">Reference proteome</keyword>
<dbReference type="InterPro" id="IPR056884">
    <property type="entry name" value="NPHP3-like_N"/>
</dbReference>
<evidence type="ECO:0000313" key="4">
    <source>
        <dbReference type="Proteomes" id="UP000298030"/>
    </source>
</evidence>
<dbReference type="Pfam" id="PF24883">
    <property type="entry name" value="NPHP3_N"/>
    <property type="match status" value="1"/>
</dbReference>
<proteinExistence type="predicted"/>
<dbReference type="PANTHER" id="PTHR10039">
    <property type="entry name" value="AMELOGENIN"/>
    <property type="match status" value="1"/>
</dbReference>
<dbReference type="Proteomes" id="UP000298030">
    <property type="component" value="Unassembled WGS sequence"/>
</dbReference>
<dbReference type="OrthoDB" id="163438at2759"/>
<dbReference type="SUPFAM" id="SSF52540">
    <property type="entry name" value="P-loop containing nucleoside triphosphate hydrolases"/>
    <property type="match status" value="2"/>
</dbReference>
<comment type="caution">
    <text evidence="3">The sequence shown here is derived from an EMBL/GenBank/DDBJ whole genome shotgun (WGS) entry which is preliminary data.</text>
</comment>